<evidence type="ECO:0000313" key="2">
    <source>
        <dbReference type="EMBL" id="MCZ2721692.1"/>
    </source>
</evidence>
<keyword evidence="1" id="KW-0812">Transmembrane</keyword>
<protein>
    <submittedName>
        <fullName evidence="2">Uncharacterized protein</fullName>
    </submittedName>
</protein>
<evidence type="ECO:0000256" key="1">
    <source>
        <dbReference type="SAM" id="Phobius"/>
    </source>
</evidence>
<evidence type="ECO:0000313" key="3">
    <source>
        <dbReference type="Proteomes" id="UP001149719"/>
    </source>
</evidence>
<proteinExistence type="predicted"/>
<feature type="transmembrane region" description="Helical" evidence="1">
    <location>
        <begin position="54"/>
        <end position="83"/>
    </location>
</feature>
<keyword evidence="3" id="KW-1185">Reference proteome</keyword>
<gene>
    <name evidence="2" type="ORF">O1D97_08505</name>
</gene>
<dbReference type="RefSeq" id="WP_269124665.1">
    <property type="nucleotide sequence ID" value="NZ_JAPUBN010000013.1"/>
</dbReference>
<organism evidence="2 3">
    <name type="scientific">Marinomonas phaeophyticola</name>
    <dbReference type="NCBI Taxonomy" id="3004091"/>
    <lineage>
        <taxon>Bacteria</taxon>
        <taxon>Pseudomonadati</taxon>
        <taxon>Pseudomonadota</taxon>
        <taxon>Gammaproteobacteria</taxon>
        <taxon>Oceanospirillales</taxon>
        <taxon>Oceanospirillaceae</taxon>
        <taxon>Marinomonas</taxon>
    </lineage>
</organism>
<name>A0ABT4JTG3_9GAMM</name>
<reference evidence="2" key="1">
    <citation type="submission" date="2022-12" db="EMBL/GenBank/DDBJ databases">
        <title>Marinomonas 15G1-11 sp. nov, isolated from marine algae.</title>
        <authorList>
            <person name="Butt M."/>
            <person name="Choi D.G."/>
            <person name="Kim J.M."/>
            <person name="Lee J.K."/>
            <person name="Baek J.H."/>
            <person name="Jeon C.O."/>
        </authorList>
    </citation>
    <scope>NUCLEOTIDE SEQUENCE</scope>
    <source>
        <strain evidence="2">15G1-11</strain>
    </source>
</reference>
<keyword evidence="1" id="KW-0472">Membrane</keyword>
<keyword evidence="1" id="KW-1133">Transmembrane helix</keyword>
<dbReference type="Proteomes" id="UP001149719">
    <property type="component" value="Unassembled WGS sequence"/>
</dbReference>
<sequence>MNINNQLHKLAMKLGSNPRIAFARLIQGGLLFVFGSLILIMSDRILASSYSQEVLALFGITIASIGVFWTLLGYLSMSVLRIYHMIKSKDKK</sequence>
<feature type="transmembrane region" description="Helical" evidence="1">
    <location>
        <begin position="21"/>
        <end position="42"/>
    </location>
</feature>
<comment type="caution">
    <text evidence="2">The sequence shown here is derived from an EMBL/GenBank/DDBJ whole genome shotgun (WGS) entry which is preliminary data.</text>
</comment>
<dbReference type="EMBL" id="JAPUBN010000013">
    <property type="protein sequence ID" value="MCZ2721692.1"/>
    <property type="molecule type" value="Genomic_DNA"/>
</dbReference>
<accession>A0ABT4JTG3</accession>